<comment type="caution">
    <text evidence="2">The sequence shown here is derived from an EMBL/GenBank/DDBJ whole genome shotgun (WGS) entry which is preliminary data.</text>
</comment>
<feature type="compositionally biased region" description="Polar residues" evidence="1">
    <location>
        <begin position="1"/>
        <end position="18"/>
    </location>
</feature>
<organism evidence="2 3">
    <name type="scientific">Paramarasmius palmivorus</name>
    <dbReference type="NCBI Taxonomy" id="297713"/>
    <lineage>
        <taxon>Eukaryota</taxon>
        <taxon>Fungi</taxon>
        <taxon>Dikarya</taxon>
        <taxon>Basidiomycota</taxon>
        <taxon>Agaricomycotina</taxon>
        <taxon>Agaricomycetes</taxon>
        <taxon>Agaricomycetidae</taxon>
        <taxon>Agaricales</taxon>
        <taxon>Marasmiineae</taxon>
        <taxon>Marasmiaceae</taxon>
        <taxon>Paramarasmius</taxon>
    </lineage>
</organism>
<name>A0AAW0EEI8_9AGAR</name>
<feature type="region of interest" description="Disordered" evidence="1">
    <location>
        <begin position="1"/>
        <end position="35"/>
    </location>
</feature>
<accession>A0AAW0EEI8</accession>
<keyword evidence="3" id="KW-1185">Reference proteome</keyword>
<evidence type="ECO:0000313" key="3">
    <source>
        <dbReference type="Proteomes" id="UP001383192"/>
    </source>
</evidence>
<reference evidence="2 3" key="1">
    <citation type="submission" date="2024-01" db="EMBL/GenBank/DDBJ databases">
        <title>A draft genome for a cacao thread blight-causing isolate of Paramarasmius palmivorus.</title>
        <authorList>
            <person name="Baruah I.K."/>
            <person name="Bukari Y."/>
            <person name="Amoako-Attah I."/>
            <person name="Meinhardt L.W."/>
            <person name="Bailey B.A."/>
            <person name="Cohen S.P."/>
        </authorList>
    </citation>
    <scope>NUCLEOTIDE SEQUENCE [LARGE SCALE GENOMIC DNA]</scope>
    <source>
        <strain evidence="2 3">GH-12</strain>
    </source>
</reference>
<dbReference type="EMBL" id="JAYKXP010000001">
    <property type="protein sequence ID" value="KAK7062914.1"/>
    <property type="molecule type" value="Genomic_DNA"/>
</dbReference>
<dbReference type="Proteomes" id="UP001383192">
    <property type="component" value="Unassembled WGS sequence"/>
</dbReference>
<proteinExistence type="predicted"/>
<evidence type="ECO:0000256" key="1">
    <source>
        <dbReference type="SAM" id="MobiDB-lite"/>
    </source>
</evidence>
<dbReference type="AlphaFoldDB" id="A0AAW0EEI8"/>
<evidence type="ECO:0008006" key="4">
    <source>
        <dbReference type="Google" id="ProtNLM"/>
    </source>
</evidence>
<gene>
    <name evidence="2" type="ORF">VNI00_000412</name>
</gene>
<sequence>MASYLSDLSTSPQATTPDDATASMPCPMSNEGSKRRRTVDAIVTAITGTNTAWTTLNDFYAQNSGIIDAVVSKMYTVEIDSQAAEEAMKVVSEGLVALGQVHPFIGGKRCRPTSPDVLTFRLVAVMTFNAMVALHLKRKDNDKKVQAVLECIQDTLAVLFE</sequence>
<evidence type="ECO:0000313" key="2">
    <source>
        <dbReference type="EMBL" id="KAK7062914.1"/>
    </source>
</evidence>
<protein>
    <recommendedName>
        <fullName evidence="4">Globin family profile domain-containing protein</fullName>
    </recommendedName>
</protein>